<organism evidence="3 4">
    <name type="scientific">Cirrhinus mrigala</name>
    <name type="common">Mrigala</name>
    <dbReference type="NCBI Taxonomy" id="683832"/>
    <lineage>
        <taxon>Eukaryota</taxon>
        <taxon>Metazoa</taxon>
        <taxon>Chordata</taxon>
        <taxon>Craniata</taxon>
        <taxon>Vertebrata</taxon>
        <taxon>Euteleostomi</taxon>
        <taxon>Actinopterygii</taxon>
        <taxon>Neopterygii</taxon>
        <taxon>Teleostei</taxon>
        <taxon>Ostariophysi</taxon>
        <taxon>Cypriniformes</taxon>
        <taxon>Cyprinidae</taxon>
        <taxon>Labeoninae</taxon>
        <taxon>Labeonini</taxon>
        <taxon>Cirrhinus</taxon>
    </lineage>
</organism>
<proteinExistence type="predicted"/>
<dbReference type="Pfam" id="PF10608">
    <property type="entry name" value="MAGUK_N_PEST"/>
    <property type="match status" value="1"/>
</dbReference>
<comment type="caution">
    <text evidence="3">The sequence shown here is derived from an EMBL/GenBank/DDBJ whole genome shotgun (WGS) entry which is preliminary data.</text>
</comment>
<dbReference type="AlphaFoldDB" id="A0ABD0MJN6"/>
<evidence type="ECO:0000256" key="1">
    <source>
        <dbReference type="SAM" id="MobiDB-lite"/>
    </source>
</evidence>
<dbReference type="InterPro" id="IPR019590">
    <property type="entry name" value="DLG1_PEST_dom"/>
</dbReference>
<evidence type="ECO:0000313" key="4">
    <source>
        <dbReference type="Proteomes" id="UP001529510"/>
    </source>
</evidence>
<feature type="non-terminal residue" evidence="3">
    <location>
        <position position="54"/>
    </location>
</feature>
<keyword evidence="4" id="KW-1185">Reference proteome</keyword>
<feature type="region of interest" description="Disordered" evidence="1">
    <location>
        <begin position="1"/>
        <end position="24"/>
    </location>
</feature>
<feature type="non-terminal residue" evidence="3">
    <location>
        <position position="1"/>
    </location>
</feature>
<accession>A0ABD0MJN6</accession>
<protein>
    <recommendedName>
        <fullName evidence="2">Disks large homologue 1 N-terminal PEST domain-containing protein</fullName>
    </recommendedName>
</protein>
<reference evidence="3 4" key="1">
    <citation type="submission" date="2024-05" db="EMBL/GenBank/DDBJ databases">
        <title>Genome sequencing and assembly of Indian major carp, Cirrhinus mrigala (Hamilton, 1822).</title>
        <authorList>
            <person name="Mohindra V."/>
            <person name="Chowdhury L.M."/>
            <person name="Lal K."/>
            <person name="Jena J.K."/>
        </authorList>
    </citation>
    <scope>NUCLEOTIDE SEQUENCE [LARGE SCALE GENOMIC DNA]</scope>
    <source>
        <strain evidence="3">CM1030</strain>
        <tissue evidence="3">Blood</tissue>
    </source>
</reference>
<dbReference type="EMBL" id="JAMKFB020000308">
    <property type="protein sequence ID" value="KAL0150064.1"/>
    <property type="molecule type" value="Genomic_DNA"/>
</dbReference>
<gene>
    <name evidence="3" type="ORF">M9458_054723</name>
</gene>
<evidence type="ECO:0000313" key="3">
    <source>
        <dbReference type="EMBL" id="KAL0150064.1"/>
    </source>
</evidence>
<evidence type="ECO:0000259" key="2">
    <source>
        <dbReference type="Pfam" id="PF10608"/>
    </source>
</evidence>
<feature type="domain" description="Disks large homologue 1 N-terminal PEST" evidence="2">
    <location>
        <begin position="1"/>
        <end position="54"/>
    </location>
</feature>
<dbReference type="Proteomes" id="UP001529510">
    <property type="component" value="Unassembled WGS sequence"/>
</dbReference>
<sequence length="54" mass="5913">KYRYHDEETPPLQHSPAHLTAGKSAEMLHVSDAGHAPIDGIHGYTPQMHVSPAK</sequence>
<name>A0ABD0MJN6_CIRMR</name>